<accession>A0ABR4JSN4</accession>
<feature type="region of interest" description="Disordered" evidence="1">
    <location>
        <begin position="268"/>
        <end position="288"/>
    </location>
</feature>
<evidence type="ECO:0000313" key="3">
    <source>
        <dbReference type="Proteomes" id="UP001610444"/>
    </source>
</evidence>
<feature type="compositionally biased region" description="Polar residues" evidence="1">
    <location>
        <begin position="92"/>
        <end position="121"/>
    </location>
</feature>
<protein>
    <submittedName>
        <fullName evidence="2">Uncharacterized protein</fullName>
    </submittedName>
</protein>
<dbReference type="EMBL" id="JBFXLR010000049">
    <property type="protein sequence ID" value="KAL2842822.1"/>
    <property type="molecule type" value="Genomic_DNA"/>
</dbReference>
<comment type="caution">
    <text evidence="2">The sequence shown here is derived from an EMBL/GenBank/DDBJ whole genome shotgun (WGS) entry which is preliminary data.</text>
</comment>
<sequence length="288" mass="30136">MDPNAPGYPMQHNPGYPVPSQGNVQQFPYYPNQMSFSQSNPPSQPSFAAVPLQPGGAMMPSGFPQQSPGPHGNFSTPSPFTQPPVTGAFPQSVPSTTNTPTTQAQSFPQNMASSSAKNMVASQQQIPTQQSASQNVSQNAPQSAQSQAATAREKERVSVLLEINSMLLQEAVNLQSSGKAGGPPAQAAQDSNPSPTSESNADKNAQRSPEYMNCMRRLQVNLAYLATVADKGKKGGVVPPAPAIMTPPPNLPAIAELYTKLNELFPRAANTAQGNGGPSPSPTAENAV</sequence>
<feature type="compositionally biased region" description="Polar residues" evidence="1">
    <location>
        <begin position="190"/>
        <end position="199"/>
    </location>
</feature>
<organism evidence="2 3">
    <name type="scientific">Aspergillus pseudodeflectus</name>
    <dbReference type="NCBI Taxonomy" id="176178"/>
    <lineage>
        <taxon>Eukaryota</taxon>
        <taxon>Fungi</taxon>
        <taxon>Dikarya</taxon>
        <taxon>Ascomycota</taxon>
        <taxon>Pezizomycotina</taxon>
        <taxon>Eurotiomycetes</taxon>
        <taxon>Eurotiomycetidae</taxon>
        <taxon>Eurotiales</taxon>
        <taxon>Aspergillaceae</taxon>
        <taxon>Aspergillus</taxon>
        <taxon>Aspergillus subgen. Nidulantes</taxon>
    </lineage>
</organism>
<evidence type="ECO:0000256" key="1">
    <source>
        <dbReference type="SAM" id="MobiDB-lite"/>
    </source>
</evidence>
<feature type="compositionally biased region" description="Low complexity" evidence="1">
    <location>
        <begin position="122"/>
        <end position="149"/>
    </location>
</feature>
<dbReference type="RefSeq" id="XP_070895274.1">
    <property type="nucleotide sequence ID" value="XM_071041303.1"/>
</dbReference>
<reference evidence="2 3" key="1">
    <citation type="submission" date="2024-07" db="EMBL/GenBank/DDBJ databases">
        <title>Section-level genome sequencing and comparative genomics of Aspergillus sections Usti and Cavernicolus.</title>
        <authorList>
            <consortium name="Lawrence Berkeley National Laboratory"/>
            <person name="Nybo J.L."/>
            <person name="Vesth T.C."/>
            <person name="Theobald S."/>
            <person name="Frisvad J.C."/>
            <person name="Larsen T.O."/>
            <person name="Kjaerboelling I."/>
            <person name="Rothschild-Mancinelli K."/>
            <person name="Lyhne E.K."/>
            <person name="Kogle M.E."/>
            <person name="Barry K."/>
            <person name="Clum A."/>
            <person name="Na H."/>
            <person name="Ledsgaard L."/>
            <person name="Lin J."/>
            <person name="Lipzen A."/>
            <person name="Kuo A."/>
            <person name="Riley R."/>
            <person name="Mondo S."/>
            <person name="LaButti K."/>
            <person name="Haridas S."/>
            <person name="Pangalinan J."/>
            <person name="Salamov A.A."/>
            <person name="Simmons B.A."/>
            <person name="Magnuson J.K."/>
            <person name="Chen J."/>
            <person name="Drula E."/>
            <person name="Henrissat B."/>
            <person name="Wiebenga A."/>
            <person name="Lubbers R.J."/>
            <person name="Gomes A.C."/>
            <person name="Macurrencykelacurrency M.R."/>
            <person name="Stajich J."/>
            <person name="Grigoriev I.V."/>
            <person name="Mortensen U.H."/>
            <person name="De vries R.P."/>
            <person name="Baker S.E."/>
            <person name="Andersen M.R."/>
        </authorList>
    </citation>
    <scope>NUCLEOTIDE SEQUENCE [LARGE SCALE GENOMIC DNA]</scope>
    <source>
        <strain evidence="2 3">CBS 756.74</strain>
    </source>
</reference>
<keyword evidence="3" id="KW-1185">Reference proteome</keyword>
<evidence type="ECO:0000313" key="2">
    <source>
        <dbReference type="EMBL" id="KAL2842822.1"/>
    </source>
</evidence>
<name>A0ABR4JSN4_9EURO</name>
<feature type="compositionally biased region" description="Polar residues" evidence="1">
    <location>
        <begin position="63"/>
        <end position="79"/>
    </location>
</feature>
<feature type="compositionally biased region" description="Low complexity" evidence="1">
    <location>
        <begin position="31"/>
        <end position="47"/>
    </location>
</feature>
<dbReference type="GeneID" id="98156467"/>
<dbReference type="Proteomes" id="UP001610444">
    <property type="component" value="Unassembled WGS sequence"/>
</dbReference>
<proteinExistence type="predicted"/>
<feature type="region of interest" description="Disordered" evidence="1">
    <location>
        <begin position="1"/>
        <end position="151"/>
    </location>
</feature>
<feature type="region of interest" description="Disordered" evidence="1">
    <location>
        <begin position="176"/>
        <end position="206"/>
    </location>
</feature>
<gene>
    <name evidence="2" type="ORF">BJX68DRAFT_244375</name>
</gene>